<dbReference type="RefSeq" id="WP_089282525.1">
    <property type="nucleotide sequence ID" value="NZ_FZOJ01000007.1"/>
</dbReference>
<dbReference type="InterPro" id="IPR050836">
    <property type="entry name" value="SDS22/Internalin_LRR"/>
</dbReference>
<dbReference type="InterPro" id="IPR032675">
    <property type="entry name" value="LRR_dom_sf"/>
</dbReference>
<dbReference type="SUPFAM" id="SSF52058">
    <property type="entry name" value="L domain-like"/>
    <property type="match status" value="1"/>
</dbReference>
<keyword evidence="4" id="KW-0812">Transmembrane</keyword>
<keyword evidence="6" id="KW-1185">Reference proteome</keyword>
<proteinExistence type="predicted"/>
<feature type="transmembrane region" description="Helical" evidence="4">
    <location>
        <begin position="12"/>
        <end position="29"/>
    </location>
</feature>
<feature type="transmembrane region" description="Helical" evidence="4">
    <location>
        <begin position="114"/>
        <end position="132"/>
    </location>
</feature>
<dbReference type="Proteomes" id="UP000198304">
    <property type="component" value="Unassembled WGS sequence"/>
</dbReference>
<dbReference type="Gene3D" id="3.80.10.10">
    <property type="entry name" value="Ribonuclease Inhibitor"/>
    <property type="match status" value="1"/>
</dbReference>
<evidence type="ECO:0000256" key="3">
    <source>
        <dbReference type="SAM" id="Coils"/>
    </source>
</evidence>
<dbReference type="OrthoDB" id="1927963at2"/>
<evidence type="ECO:0000313" key="5">
    <source>
        <dbReference type="EMBL" id="SNS27533.1"/>
    </source>
</evidence>
<gene>
    <name evidence="5" type="ORF">SAMN05446037_10077</name>
</gene>
<sequence>MGKPRNYQKDAYWGLGYLFILMILYIRGINAFPDGGFPAIWIGSTIGVSLGCLIRKDNLKELEFMAVPILMLVNYMLFRNSIYMPNYIVLYVGITGLVIYYFYKVPSSWRLYKIMAVILLLIGFLALDYHTYSNRIIKDRNFDRYVKKEFDIGGSITEADLWDIEELFLSERDNIVSLEGIHHFKNLRKLHLWGGNIITDFSPLGDLNNLERLMTWYMDMDKLIETGEMTSLEELELLYPKRGKITGLENFPNLKSFRIQGKSFEDLRGLQGPEDLELLFIGAGQVISFEGIEAFPNLRELGLFNLNVTDISEIFDLEKLEKIQFEGGRIHNPKQFEEMVEERGIYLKKIKTLEEQIREEINETAHQKQKSPKLK</sequence>
<feature type="transmembrane region" description="Helical" evidence="4">
    <location>
        <begin position="84"/>
        <end position="102"/>
    </location>
</feature>
<evidence type="ECO:0000256" key="1">
    <source>
        <dbReference type="ARBA" id="ARBA00022614"/>
    </source>
</evidence>
<protein>
    <recommendedName>
        <fullName evidence="7">Leucine Rich repeat-containing protein</fullName>
    </recommendedName>
</protein>
<keyword evidence="4" id="KW-0472">Membrane</keyword>
<keyword evidence="2" id="KW-0677">Repeat</keyword>
<dbReference type="EMBL" id="FZOJ01000007">
    <property type="protein sequence ID" value="SNS27533.1"/>
    <property type="molecule type" value="Genomic_DNA"/>
</dbReference>
<evidence type="ECO:0000256" key="2">
    <source>
        <dbReference type="ARBA" id="ARBA00022737"/>
    </source>
</evidence>
<keyword evidence="4" id="KW-1133">Transmembrane helix</keyword>
<dbReference type="PANTHER" id="PTHR46652:SF3">
    <property type="entry name" value="LEUCINE-RICH REPEAT-CONTAINING PROTEIN 9"/>
    <property type="match status" value="1"/>
</dbReference>
<evidence type="ECO:0008006" key="7">
    <source>
        <dbReference type="Google" id="ProtNLM"/>
    </source>
</evidence>
<accession>A0A239D7H9</accession>
<evidence type="ECO:0000313" key="6">
    <source>
        <dbReference type="Proteomes" id="UP000198304"/>
    </source>
</evidence>
<organism evidence="5 6">
    <name type="scientific">Anaerovirgula multivorans</name>
    <dbReference type="NCBI Taxonomy" id="312168"/>
    <lineage>
        <taxon>Bacteria</taxon>
        <taxon>Bacillati</taxon>
        <taxon>Bacillota</taxon>
        <taxon>Clostridia</taxon>
        <taxon>Peptostreptococcales</taxon>
        <taxon>Natronincolaceae</taxon>
        <taxon>Anaerovirgula</taxon>
    </lineage>
</organism>
<name>A0A239D7H9_9FIRM</name>
<keyword evidence="1" id="KW-0433">Leucine-rich repeat</keyword>
<feature type="coiled-coil region" evidence="3">
    <location>
        <begin position="343"/>
        <end position="370"/>
    </location>
</feature>
<keyword evidence="3" id="KW-0175">Coiled coil</keyword>
<dbReference type="PANTHER" id="PTHR46652">
    <property type="entry name" value="LEUCINE-RICH REPEAT AND IQ DOMAIN-CONTAINING PROTEIN 1-RELATED"/>
    <property type="match status" value="1"/>
</dbReference>
<evidence type="ECO:0000256" key="4">
    <source>
        <dbReference type="SAM" id="Phobius"/>
    </source>
</evidence>
<dbReference type="AlphaFoldDB" id="A0A239D7H9"/>
<reference evidence="6" key="1">
    <citation type="submission" date="2017-06" db="EMBL/GenBank/DDBJ databases">
        <authorList>
            <person name="Varghese N."/>
            <person name="Submissions S."/>
        </authorList>
    </citation>
    <scope>NUCLEOTIDE SEQUENCE [LARGE SCALE GENOMIC DNA]</scope>
    <source>
        <strain evidence="6">SCA</strain>
    </source>
</reference>